<keyword evidence="2 6" id="KW-0378">Hydrolase</keyword>
<evidence type="ECO:0000313" key="7">
    <source>
        <dbReference type="Proteomes" id="UP001139502"/>
    </source>
</evidence>
<dbReference type="EMBL" id="JANAFB010000027">
    <property type="protein sequence ID" value="MCP3426479.1"/>
    <property type="molecule type" value="Genomic_DNA"/>
</dbReference>
<protein>
    <submittedName>
        <fullName evidence="6">Alpha/beta fold hydrolase</fullName>
    </submittedName>
</protein>
<comment type="similarity">
    <text evidence="1">Belongs to the AB hydrolase superfamily.</text>
</comment>
<feature type="binding site" evidence="4">
    <location>
        <position position="46"/>
    </location>
    <ligand>
        <name>substrate</name>
    </ligand>
</feature>
<dbReference type="Proteomes" id="UP001139502">
    <property type="component" value="Unassembled WGS sequence"/>
</dbReference>
<gene>
    <name evidence="6" type="ORF">NBM05_10825</name>
</gene>
<accession>A0A9X2HBA5</accession>
<feature type="active site" description="Charge relay system" evidence="3">
    <location>
        <position position="242"/>
    </location>
</feature>
<dbReference type="PANTHER" id="PTHR22946">
    <property type="entry name" value="DIENELACTONE HYDROLASE DOMAIN-CONTAINING PROTEIN-RELATED"/>
    <property type="match status" value="1"/>
</dbReference>
<comment type="caution">
    <text evidence="6">The sequence shown here is derived from an EMBL/GenBank/DDBJ whole genome shotgun (WGS) entry which is preliminary data.</text>
</comment>
<evidence type="ECO:0000256" key="2">
    <source>
        <dbReference type="ARBA" id="ARBA00022801"/>
    </source>
</evidence>
<feature type="binding site" evidence="4">
    <location>
        <position position="115"/>
    </location>
    <ligand>
        <name>substrate</name>
    </ligand>
</feature>
<dbReference type="RefSeq" id="WP_254167200.1">
    <property type="nucleotide sequence ID" value="NZ_JANAFB010000027.1"/>
</dbReference>
<dbReference type="PIRSF" id="PIRSF017388">
    <property type="entry name" value="Esterase_lipase"/>
    <property type="match status" value="1"/>
</dbReference>
<dbReference type="Pfam" id="PF12146">
    <property type="entry name" value="Hydrolase_4"/>
    <property type="match status" value="1"/>
</dbReference>
<evidence type="ECO:0000256" key="4">
    <source>
        <dbReference type="PIRSR" id="PIRSR017388-2"/>
    </source>
</evidence>
<name>A0A9X2HBA5_9MICC</name>
<dbReference type="InterPro" id="IPR050261">
    <property type="entry name" value="FrsA_esterase"/>
</dbReference>
<feature type="active site" description="Nucleophile" evidence="3">
    <location>
        <position position="114"/>
    </location>
</feature>
<reference evidence="6" key="1">
    <citation type="submission" date="2022-06" db="EMBL/GenBank/DDBJ databases">
        <title>Rothia sp. isolated from sandalwood seedling.</title>
        <authorList>
            <person name="Tuikhar N."/>
            <person name="Kirdat K."/>
            <person name="Thorat V."/>
            <person name="Swetha P."/>
            <person name="Padma S."/>
            <person name="Sundararaj R."/>
            <person name="Yadav A."/>
        </authorList>
    </citation>
    <scope>NUCLEOTIDE SEQUENCE</scope>
    <source>
        <strain evidence="6">AR01</strain>
    </source>
</reference>
<organism evidence="6 7">
    <name type="scientific">Rothia santali</name>
    <dbReference type="NCBI Taxonomy" id="2949643"/>
    <lineage>
        <taxon>Bacteria</taxon>
        <taxon>Bacillati</taxon>
        <taxon>Actinomycetota</taxon>
        <taxon>Actinomycetes</taxon>
        <taxon>Micrococcales</taxon>
        <taxon>Micrococcaceae</taxon>
        <taxon>Rothia</taxon>
    </lineage>
</organism>
<dbReference type="PANTHER" id="PTHR22946:SF9">
    <property type="entry name" value="POLYKETIDE TRANSFERASE AF380"/>
    <property type="match status" value="1"/>
</dbReference>
<evidence type="ECO:0000313" key="6">
    <source>
        <dbReference type="EMBL" id="MCP3426479.1"/>
    </source>
</evidence>
<dbReference type="InterPro" id="IPR029058">
    <property type="entry name" value="AB_hydrolase_fold"/>
</dbReference>
<dbReference type="Gene3D" id="3.40.50.1820">
    <property type="entry name" value="alpha/beta hydrolase"/>
    <property type="match status" value="1"/>
</dbReference>
<keyword evidence="7" id="KW-1185">Reference proteome</keyword>
<evidence type="ECO:0000256" key="3">
    <source>
        <dbReference type="PIRSR" id="PIRSR017388-1"/>
    </source>
</evidence>
<dbReference type="GO" id="GO:0052689">
    <property type="term" value="F:carboxylic ester hydrolase activity"/>
    <property type="evidence" value="ECO:0007669"/>
    <property type="project" value="InterPro"/>
</dbReference>
<feature type="domain" description="Serine aminopeptidase S33" evidence="5">
    <location>
        <begin position="40"/>
        <end position="242"/>
    </location>
</feature>
<dbReference type="InterPro" id="IPR012354">
    <property type="entry name" value="Esterase_lipase"/>
</dbReference>
<feature type="active site" description="Charge relay system" evidence="3">
    <location>
        <position position="213"/>
    </location>
</feature>
<dbReference type="SUPFAM" id="SSF53474">
    <property type="entry name" value="alpha/beta-Hydrolases"/>
    <property type="match status" value="1"/>
</dbReference>
<evidence type="ECO:0000259" key="5">
    <source>
        <dbReference type="Pfam" id="PF12146"/>
    </source>
</evidence>
<dbReference type="AlphaFoldDB" id="A0A9X2HBA5"/>
<evidence type="ECO:0000256" key="1">
    <source>
        <dbReference type="ARBA" id="ARBA00008645"/>
    </source>
</evidence>
<dbReference type="InterPro" id="IPR022742">
    <property type="entry name" value="Hydrolase_4"/>
</dbReference>
<proteinExistence type="inferred from homology"/>
<sequence length="276" mass="29054">MGYLTAAAGPASTDVAARSGDPATLIDTSPGAWEGGPDGILVLHGFTGSPHSVRPWAESLAAAGYAVELPLLPGHGTSAEDLAGRGWREWTEAVDAAYWRLRGRADRVGVAGLSMGGALALHLAARRPVAAVSLVNPGVVSPTPLLSVARLLAAAVPTVGGVGDDISLPGRREGAYERTPVRAAGELHRLFRAARRTLPAVTAPVQIFKSLVDHVVPQDSLDHLVRRLGRTPEVLELHKSFHVATLDRDAPLIFENSLRFFSHEGLRAGDPESPGR</sequence>